<accession>A0A495X7P9</accession>
<evidence type="ECO:0000313" key="6">
    <source>
        <dbReference type="Proteomes" id="UP000272729"/>
    </source>
</evidence>
<organism evidence="5 6">
    <name type="scientific">Saccharothrix variisporea</name>
    <dbReference type="NCBI Taxonomy" id="543527"/>
    <lineage>
        <taxon>Bacteria</taxon>
        <taxon>Bacillati</taxon>
        <taxon>Actinomycetota</taxon>
        <taxon>Actinomycetes</taxon>
        <taxon>Pseudonocardiales</taxon>
        <taxon>Pseudonocardiaceae</taxon>
        <taxon>Saccharothrix</taxon>
    </lineage>
</organism>
<feature type="domain" description="HTH arsR-type" evidence="4">
    <location>
        <begin position="247"/>
        <end position="318"/>
    </location>
</feature>
<dbReference type="RefSeq" id="WP_121220737.1">
    <property type="nucleotide sequence ID" value="NZ_JBIUBA010000002.1"/>
</dbReference>
<keyword evidence="3" id="KW-0804">Transcription</keyword>
<dbReference type="CDD" id="cd00090">
    <property type="entry name" value="HTH_ARSR"/>
    <property type="match status" value="1"/>
</dbReference>
<keyword evidence="1" id="KW-0805">Transcription regulation</keyword>
<protein>
    <submittedName>
        <fullName evidence="5">Helix-turn-helix protein</fullName>
    </submittedName>
</protein>
<dbReference type="InterPro" id="IPR036390">
    <property type="entry name" value="WH_DNA-bd_sf"/>
</dbReference>
<dbReference type="SUPFAM" id="SSF46785">
    <property type="entry name" value="Winged helix' DNA-binding domain"/>
    <property type="match status" value="1"/>
</dbReference>
<evidence type="ECO:0000256" key="2">
    <source>
        <dbReference type="ARBA" id="ARBA00023125"/>
    </source>
</evidence>
<sequence>MLSLEFTPRALARSRFGISPLFELVSLIDRLDTRRAPEWPRGLTKAYGALVAEVDMDLVRSLQGARYGADFLARPPDGPEQTWEDDLAALRATSPVRARREIVRCLQLNPPSDPRVAAVLNGRNAVERVATVLEASWERLLAPHWDVLREHHRADIADRRAAVERCGWAEVVTGLHPELRRSGHRLEIPSVRGNARVVVDGGLVLVPSVFVRPGLTVCVEEGVGRSLVYPTRSGPVPPPVDPQPLADLLGRSRAGLLAALAEPGTTTDLARRLGLALGAVGDHLAVLRRAGLVDRTRRGRSVVYRRTELGDRLVHAGQVRDGS</sequence>
<evidence type="ECO:0000313" key="5">
    <source>
        <dbReference type="EMBL" id="RKT69185.1"/>
    </source>
</evidence>
<name>A0A495X7P9_9PSEU</name>
<keyword evidence="2" id="KW-0238">DNA-binding</keyword>
<evidence type="ECO:0000259" key="4">
    <source>
        <dbReference type="SMART" id="SM00418"/>
    </source>
</evidence>
<dbReference type="OrthoDB" id="3460651at2"/>
<gene>
    <name evidence="5" type="ORF">DFJ66_2381</name>
</gene>
<keyword evidence="6" id="KW-1185">Reference proteome</keyword>
<dbReference type="InterPro" id="IPR045981">
    <property type="entry name" value="DUF5937"/>
</dbReference>
<dbReference type="Pfam" id="PF19361">
    <property type="entry name" value="DUF5937"/>
    <property type="match status" value="1"/>
</dbReference>
<comment type="caution">
    <text evidence="5">The sequence shown here is derived from an EMBL/GenBank/DDBJ whole genome shotgun (WGS) entry which is preliminary data.</text>
</comment>
<dbReference type="InterPro" id="IPR051011">
    <property type="entry name" value="Metal_resp_trans_reg"/>
</dbReference>
<evidence type="ECO:0000256" key="3">
    <source>
        <dbReference type="ARBA" id="ARBA00023163"/>
    </source>
</evidence>
<dbReference type="GO" id="GO:0003700">
    <property type="term" value="F:DNA-binding transcription factor activity"/>
    <property type="evidence" value="ECO:0007669"/>
    <property type="project" value="InterPro"/>
</dbReference>
<dbReference type="InterPro" id="IPR036388">
    <property type="entry name" value="WH-like_DNA-bd_sf"/>
</dbReference>
<dbReference type="Gene3D" id="1.10.10.10">
    <property type="entry name" value="Winged helix-like DNA-binding domain superfamily/Winged helix DNA-binding domain"/>
    <property type="match status" value="1"/>
</dbReference>
<dbReference type="AlphaFoldDB" id="A0A495X7P9"/>
<proteinExistence type="predicted"/>
<dbReference type="InterPro" id="IPR011991">
    <property type="entry name" value="ArsR-like_HTH"/>
</dbReference>
<dbReference type="Pfam" id="PF12840">
    <property type="entry name" value="HTH_20"/>
    <property type="match status" value="1"/>
</dbReference>
<dbReference type="InterPro" id="IPR001845">
    <property type="entry name" value="HTH_ArsR_DNA-bd_dom"/>
</dbReference>
<dbReference type="EMBL" id="RBXR01000001">
    <property type="protein sequence ID" value="RKT69185.1"/>
    <property type="molecule type" value="Genomic_DNA"/>
</dbReference>
<evidence type="ECO:0000256" key="1">
    <source>
        <dbReference type="ARBA" id="ARBA00023015"/>
    </source>
</evidence>
<dbReference type="GO" id="GO:0003677">
    <property type="term" value="F:DNA binding"/>
    <property type="evidence" value="ECO:0007669"/>
    <property type="project" value="UniProtKB-KW"/>
</dbReference>
<dbReference type="PANTHER" id="PTHR43132">
    <property type="entry name" value="ARSENICAL RESISTANCE OPERON REPRESSOR ARSR-RELATED"/>
    <property type="match status" value="1"/>
</dbReference>
<dbReference type="Proteomes" id="UP000272729">
    <property type="component" value="Unassembled WGS sequence"/>
</dbReference>
<dbReference type="PANTHER" id="PTHR43132:SF6">
    <property type="entry name" value="HTH-TYPE TRANSCRIPTIONAL REPRESSOR CZRA"/>
    <property type="match status" value="1"/>
</dbReference>
<dbReference type="SMART" id="SM00418">
    <property type="entry name" value="HTH_ARSR"/>
    <property type="match status" value="1"/>
</dbReference>
<reference evidence="5 6" key="1">
    <citation type="submission" date="2018-10" db="EMBL/GenBank/DDBJ databases">
        <title>Sequencing the genomes of 1000 actinobacteria strains.</title>
        <authorList>
            <person name="Klenk H.-P."/>
        </authorList>
    </citation>
    <scope>NUCLEOTIDE SEQUENCE [LARGE SCALE GENOMIC DNA]</scope>
    <source>
        <strain evidence="5 6">DSM 43911</strain>
    </source>
</reference>